<organism evidence="1 2">
    <name type="scientific">Salmonella enterica subsp. enterica serovar Adelaide str. A4-669</name>
    <dbReference type="NCBI Taxonomy" id="913063"/>
    <lineage>
        <taxon>Bacteria</taxon>
        <taxon>Pseudomonadati</taxon>
        <taxon>Pseudomonadota</taxon>
        <taxon>Gammaproteobacteria</taxon>
        <taxon>Enterobacterales</taxon>
        <taxon>Enterobacteriaceae</taxon>
        <taxon>Salmonella</taxon>
    </lineage>
</organism>
<proteinExistence type="predicted"/>
<reference evidence="1 2" key="1">
    <citation type="journal article" date="2011" name="BMC Genomics">
        <title>Genome sequencing reveals diversification of virulence factor content and possible host adaptation in distinct subpopulations of Salmonella enterica.</title>
        <authorList>
            <person name="den Bakker H.C."/>
            <person name="Moreno Switt A.I."/>
            <person name="Govoni G."/>
            <person name="Cummings C.A."/>
            <person name="Ranieri M.L."/>
            <person name="Degoricija L."/>
            <person name="Hoelzer K."/>
            <person name="Rodriguez-Rivera L.D."/>
            <person name="Brown S."/>
            <person name="Bolchacova E."/>
            <person name="Furtado M.R."/>
            <person name="Wiedmann M."/>
        </authorList>
    </citation>
    <scope>NUCLEOTIDE SEQUENCE [LARGE SCALE GENOMIC DNA]</scope>
    <source>
        <strain evidence="1 2">A4-669</strain>
    </source>
</reference>
<dbReference type="Proteomes" id="UP000004906">
    <property type="component" value="Unassembled WGS sequence"/>
</dbReference>
<evidence type="ECO:0000313" key="2">
    <source>
        <dbReference type="Proteomes" id="UP000004906"/>
    </source>
</evidence>
<sequence>MFIQFSFIQSLLFYVGGQPGADAHLFQDGAPVFPTAACG</sequence>
<accession>A0A6C8GF36</accession>
<feature type="non-terminal residue" evidence="1">
    <location>
        <position position="39"/>
    </location>
</feature>
<comment type="caution">
    <text evidence="1">The sequence shown here is derived from an EMBL/GenBank/DDBJ whole genome shotgun (WGS) entry which is preliminary data.</text>
</comment>
<protein>
    <submittedName>
        <fullName evidence="1">Uncharacterized protein</fullName>
    </submittedName>
</protein>
<dbReference type="AlphaFoldDB" id="A0A6C8GF36"/>
<dbReference type="EMBL" id="AFCI01001828">
    <property type="protein sequence ID" value="EHC29654.1"/>
    <property type="molecule type" value="Genomic_DNA"/>
</dbReference>
<name>A0A6C8GF36_SALET</name>
<evidence type="ECO:0000313" key="1">
    <source>
        <dbReference type="EMBL" id="EHC29654.1"/>
    </source>
</evidence>
<gene>
    <name evidence="1" type="ORF">LTSEADE_5508</name>
</gene>